<dbReference type="Gene3D" id="1.10.3210.10">
    <property type="entry name" value="Hypothetical protein af1432"/>
    <property type="match status" value="1"/>
</dbReference>
<dbReference type="InterPro" id="IPR000700">
    <property type="entry name" value="PAS-assoc_C"/>
</dbReference>
<dbReference type="Proteomes" id="UP001281656">
    <property type="component" value="Unassembled WGS sequence"/>
</dbReference>
<dbReference type="PROSITE" id="PS50885">
    <property type="entry name" value="HAMP"/>
    <property type="match status" value="1"/>
</dbReference>
<dbReference type="SUPFAM" id="SSF109604">
    <property type="entry name" value="HD-domain/PDEase-like"/>
    <property type="match status" value="1"/>
</dbReference>
<dbReference type="SMART" id="SM00091">
    <property type="entry name" value="PAS"/>
    <property type="match status" value="1"/>
</dbReference>
<dbReference type="InterPro" id="IPR037522">
    <property type="entry name" value="HD_GYP_dom"/>
</dbReference>
<feature type="domain" description="HD-GYP" evidence="6">
    <location>
        <begin position="635"/>
        <end position="830"/>
    </location>
</feature>
<dbReference type="PROSITE" id="PS50887">
    <property type="entry name" value="GGDEF"/>
    <property type="match status" value="1"/>
</dbReference>
<keyword evidence="8" id="KW-1185">Reference proteome</keyword>
<dbReference type="InterPro" id="IPR029787">
    <property type="entry name" value="Nucleotide_cyclase"/>
</dbReference>
<dbReference type="InterPro" id="IPR000014">
    <property type="entry name" value="PAS"/>
</dbReference>
<evidence type="ECO:0000259" key="2">
    <source>
        <dbReference type="PROSITE" id="PS50112"/>
    </source>
</evidence>
<evidence type="ECO:0000256" key="1">
    <source>
        <dbReference type="SAM" id="Phobius"/>
    </source>
</evidence>
<feature type="domain" description="GGDEF" evidence="5">
    <location>
        <begin position="514"/>
        <end position="647"/>
    </location>
</feature>
<dbReference type="CDD" id="cd06225">
    <property type="entry name" value="HAMP"/>
    <property type="match status" value="1"/>
</dbReference>
<dbReference type="Pfam" id="PF05228">
    <property type="entry name" value="CHASE4"/>
    <property type="match status" value="1"/>
</dbReference>
<organism evidence="7 8">
    <name type="scientific">Clostridium tanneri</name>
    <dbReference type="NCBI Taxonomy" id="3037988"/>
    <lineage>
        <taxon>Bacteria</taxon>
        <taxon>Bacillati</taxon>
        <taxon>Bacillota</taxon>
        <taxon>Clostridia</taxon>
        <taxon>Eubacteriales</taxon>
        <taxon>Clostridiaceae</taxon>
        <taxon>Clostridium</taxon>
    </lineage>
</organism>
<dbReference type="SUPFAM" id="SSF55785">
    <property type="entry name" value="PYP-like sensor domain (PAS domain)"/>
    <property type="match status" value="1"/>
</dbReference>
<feature type="domain" description="PAC" evidence="3">
    <location>
        <begin position="432"/>
        <end position="485"/>
    </location>
</feature>
<comment type="caution">
    <text evidence="7">The sequence shown here is derived from an EMBL/GenBank/DDBJ whole genome shotgun (WGS) entry which is preliminary data.</text>
</comment>
<dbReference type="Pfam" id="PF13487">
    <property type="entry name" value="HD_5"/>
    <property type="match status" value="1"/>
</dbReference>
<name>A0ABU4JVG1_9CLOT</name>
<evidence type="ECO:0000259" key="3">
    <source>
        <dbReference type="PROSITE" id="PS50113"/>
    </source>
</evidence>
<accession>A0ABU4JVG1</accession>
<sequence>MRIRTKIFSIMLMSLILIIIGVYMGTRIYIIRDIKHQEEESVFSRVKHAEYLIDSSSEELNSISADWAPWDDTLEYMRKSNSEYIQSNINEYTFSTLKINTIIFLDKNNEIKYSAFFDLKNKSEEELPKDLLQYIKDKGKLITNHKDVHSVISDKISVNGQPMIISSRPITDSRFSSPSEGTVIMGKYINSSIINKIENVTESKIRINKINDSNGIISAGNKRIDFNKQNVYVEKVDRNKIVSYSIIKGTEGKPLFLLEMTSKRTLYNNSISSVHFFVFVLIVCTISLFALAMILLKVLVVRPLETISNEVSKIDLTNSLISRVKAKGKDELGKLSFEINNMLEKIELNNKKLSESEKQLKLVLEGANAGFWDWDMEKDTLQLNERFLSITGYSKEEAPLSIRGWKKVIHKDDYEYAQSFFKNSMWRTLGINIMELRILTKKGDYKWILNQCRVVEYTKDDKPKRMAGIITDIDDKKRYEQQLNYLTYYDKLTGIFNRGYYEFMIEKINSNGRLPLSIIMGDLNGLKITNDTFGHEEGDMLLKQSAEVLKEVCGSNAIVSRYGGDEFIIISENTNKMEAEAMCLKIKNECLKRKVGSIYINIALGHATKEKREQDIADIIKKAEEKMYRNKLLEDKSSRNSIISSLSKTLSEKSYETEEHAERIYNYCVKICELLNLSTSKADELYLLAKLHDIGKIAIDDKILNKKGKLTEEEWAVMKTHSEIGYRIASSNPDLRHIAYKILTHHERYDGTGYPKELKGDDIPLLSRIMTIVDAFDVMTHERPYKKAVSAEEAIKELRRCSGTQFDPNLVEICIKAFMEKESCENSEVI</sequence>
<gene>
    <name evidence="7" type="ORF">P8V03_13140</name>
</gene>
<dbReference type="Gene3D" id="3.30.450.20">
    <property type="entry name" value="PAS domain"/>
    <property type="match status" value="1"/>
</dbReference>
<feature type="transmembrane region" description="Helical" evidence="1">
    <location>
        <begin position="274"/>
        <end position="296"/>
    </location>
</feature>
<dbReference type="CDD" id="cd01949">
    <property type="entry name" value="GGDEF"/>
    <property type="match status" value="1"/>
</dbReference>
<keyword evidence="1" id="KW-0472">Membrane</keyword>
<dbReference type="EMBL" id="JARUJP010000015">
    <property type="protein sequence ID" value="MDW8802096.1"/>
    <property type="molecule type" value="Genomic_DNA"/>
</dbReference>
<dbReference type="SMART" id="SM00471">
    <property type="entry name" value="HDc"/>
    <property type="match status" value="1"/>
</dbReference>
<dbReference type="NCBIfam" id="TIGR00229">
    <property type="entry name" value="sensory_box"/>
    <property type="match status" value="1"/>
</dbReference>
<dbReference type="PANTHER" id="PTHR43155:SF2">
    <property type="entry name" value="CYCLIC DI-GMP PHOSPHODIESTERASE PA4108"/>
    <property type="match status" value="1"/>
</dbReference>
<dbReference type="InterPro" id="IPR001610">
    <property type="entry name" value="PAC"/>
</dbReference>
<feature type="transmembrane region" description="Helical" evidence="1">
    <location>
        <begin position="7"/>
        <end position="30"/>
    </location>
</feature>
<evidence type="ECO:0000313" key="8">
    <source>
        <dbReference type="Proteomes" id="UP001281656"/>
    </source>
</evidence>
<feature type="domain" description="HAMP" evidence="4">
    <location>
        <begin position="298"/>
        <end position="351"/>
    </location>
</feature>
<evidence type="ECO:0000313" key="7">
    <source>
        <dbReference type="EMBL" id="MDW8802096.1"/>
    </source>
</evidence>
<dbReference type="Pfam" id="PF08447">
    <property type="entry name" value="PAS_3"/>
    <property type="match status" value="1"/>
</dbReference>
<feature type="domain" description="PAS" evidence="2">
    <location>
        <begin position="356"/>
        <end position="428"/>
    </location>
</feature>
<dbReference type="RefSeq" id="WP_318798451.1">
    <property type="nucleotide sequence ID" value="NZ_JARUJP010000015.1"/>
</dbReference>
<dbReference type="InterPro" id="IPR003607">
    <property type="entry name" value="HD/PDEase_dom"/>
</dbReference>
<proteinExistence type="predicted"/>
<dbReference type="CDD" id="cd00077">
    <property type="entry name" value="HDc"/>
    <property type="match status" value="1"/>
</dbReference>
<dbReference type="NCBIfam" id="TIGR00254">
    <property type="entry name" value="GGDEF"/>
    <property type="match status" value="1"/>
</dbReference>
<dbReference type="PROSITE" id="PS50113">
    <property type="entry name" value="PAC"/>
    <property type="match status" value="1"/>
</dbReference>
<evidence type="ECO:0000259" key="5">
    <source>
        <dbReference type="PROSITE" id="PS50887"/>
    </source>
</evidence>
<dbReference type="InterPro" id="IPR035965">
    <property type="entry name" value="PAS-like_dom_sf"/>
</dbReference>
<protein>
    <submittedName>
        <fullName evidence="7">CHASE4 domain-containing protein</fullName>
    </submittedName>
</protein>
<evidence type="ECO:0000259" key="6">
    <source>
        <dbReference type="PROSITE" id="PS51832"/>
    </source>
</evidence>
<dbReference type="InterPro" id="IPR007892">
    <property type="entry name" value="CHASE4"/>
</dbReference>
<dbReference type="PANTHER" id="PTHR43155">
    <property type="entry name" value="CYCLIC DI-GMP PHOSPHODIESTERASE PA4108-RELATED"/>
    <property type="match status" value="1"/>
</dbReference>
<dbReference type="SMART" id="SM00267">
    <property type="entry name" value="GGDEF"/>
    <property type="match status" value="1"/>
</dbReference>
<dbReference type="Pfam" id="PF00990">
    <property type="entry name" value="GGDEF"/>
    <property type="match status" value="1"/>
</dbReference>
<evidence type="ECO:0000259" key="4">
    <source>
        <dbReference type="PROSITE" id="PS50885"/>
    </source>
</evidence>
<dbReference type="InterPro" id="IPR000160">
    <property type="entry name" value="GGDEF_dom"/>
</dbReference>
<dbReference type="PROSITE" id="PS51832">
    <property type="entry name" value="HD_GYP"/>
    <property type="match status" value="1"/>
</dbReference>
<reference evidence="7 8" key="1">
    <citation type="submission" date="2023-04" db="EMBL/GenBank/DDBJ databases">
        <title>Clostridium tannerae sp. nov., isolated from the fecal material of an alpaca.</title>
        <authorList>
            <person name="Miller S."/>
            <person name="Hendry M."/>
            <person name="King J."/>
            <person name="Sankaranarayanan K."/>
            <person name="Lawson P.A."/>
        </authorList>
    </citation>
    <scope>NUCLEOTIDE SEQUENCE [LARGE SCALE GENOMIC DNA]</scope>
    <source>
        <strain evidence="7 8">A1-XYC3</strain>
    </source>
</reference>
<dbReference type="PROSITE" id="PS50112">
    <property type="entry name" value="PAS"/>
    <property type="match status" value="1"/>
</dbReference>
<dbReference type="InterPro" id="IPR003660">
    <property type="entry name" value="HAMP_dom"/>
</dbReference>
<dbReference type="InterPro" id="IPR043128">
    <property type="entry name" value="Rev_trsase/Diguanyl_cyclase"/>
</dbReference>
<dbReference type="Gene3D" id="6.10.340.10">
    <property type="match status" value="1"/>
</dbReference>
<dbReference type="Gene3D" id="3.30.70.270">
    <property type="match status" value="1"/>
</dbReference>
<keyword evidence="1" id="KW-0812">Transmembrane</keyword>
<dbReference type="CDD" id="cd00130">
    <property type="entry name" value="PAS"/>
    <property type="match status" value="1"/>
</dbReference>
<keyword evidence="1" id="KW-1133">Transmembrane helix</keyword>
<dbReference type="SMART" id="SM00086">
    <property type="entry name" value="PAC"/>
    <property type="match status" value="1"/>
</dbReference>
<dbReference type="SUPFAM" id="SSF55073">
    <property type="entry name" value="Nucleotide cyclase"/>
    <property type="match status" value="1"/>
</dbReference>
<dbReference type="InterPro" id="IPR013655">
    <property type="entry name" value="PAS_fold_3"/>
</dbReference>